<reference evidence="2" key="1">
    <citation type="submission" date="2021-03" db="EMBL/GenBank/DDBJ databases">
        <title>Draft genome sequence of rust myrtle Austropuccinia psidii MF-1, a brazilian biotype.</title>
        <authorList>
            <person name="Quecine M.C."/>
            <person name="Pachon D.M.R."/>
            <person name="Bonatelli M.L."/>
            <person name="Correr F.H."/>
            <person name="Franceschini L.M."/>
            <person name="Leite T.F."/>
            <person name="Margarido G.R.A."/>
            <person name="Almeida C.A."/>
            <person name="Ferrarezi J.A."/>
            <person name="Labate C.A."/>
        </authorList>
    </citation>
    <scope>NUCLEOTIDE SEQUENCE</scope>
    <source>
        <strain evidence="2">MF-1</strain>
    </source>
</reference>
<name>A0A9Q3DYP7_9BASI</name>
<evidence type="ECO:0000313" key="3">
    <source>
        <dbReference type="Proteomes" id="UP000765509"/>
    </source>
</evidence>
<dbReference type="Proteomes" id="UP000765509">
    <property type="component" value="Unassembled WGS sequence"/>
</dbReference>
<evidence type="ECO:0000256" key="1">
    <source>
        <dbReference type="SAM" id="MobiDB-lite"/>
    </source>
</evidence>
<organism evidence="2 3">
    <name type="scientific">Austropuccinia psidii MF-1</name>
    <dbReference type="NCBI Taxonomy" id="1389203"/>
    <lineage>
        <taxon>Eukaryota</taxon>
        <taxon>Fungi</taxon>
        <taxon>Dikarya</taxon>
        <taxon>Basidiomycota</taxon>
        <taxon>Pucciniomycotina</taxon>
        <taxon>Pucciniomycetes</taxon>
        <taxon>Pucciniales</taxon>
        <taxon>Sphaerophragmiaceae</taxon>
        <taxon>Austropuccinia</taxon>
    </lineage>
</organism>
<feature type="compositionally biased region" description="Basic and acidic residues" evidence="1">
    <location>
        <begin position="26"/>
        <end position="42"/>
    </location>
</feature>
<dbReference type="EMBL" id="AVOT02020161">
    <property type="protein sequence ID" value="MBW0508157.1"/>
    <property type="molecule type" value="Genomic_DNA"/>
</dbReference>
<protein>
    <submittedName>
        <fullName evidence="2">Uncharacterized protein</fullName>
    </submittedName>
</protein>
<dbReference type="AlphaFoldDB" id="A0A9Q3DYP7"/>
<proteinExistence type="predicted"/>
<comment type="caution">
    <text evidence="2">The sequence shown here is derived from an EMBL/GenBank/DDBJ whole genome shotgun (WGS) entry which is preliminary data.</text>
</comment>
<evidence type="ECO:0000313" key="2">
    <source>
        <dbReference type="EMBL" id="MBW0508157.1"/>
    </source>
</evidence>
<feature type="compositionally biased region" description="Polar residues" evidence="1">
    <location>
        <begin position="1"/>
        <end position="10"/>
    </location>
</feature>
<gene>
    <name evidence="2" type="ORF">O181_047872</name>
</gene>
<sequence length="159" mass="18378">MNLYKSQSKEPWNPKEPARGHRRPERGHLGHGGEWKETEGNHTHSAIHLPIQQKTQKRGLEGYGSSSSAPPTCERTLPIELGQQEVQPSIPLRRALNRFLEDMSQRATLQRSYGNHQRIKLSQGLLWKQEGLALRNQELTWRAPKGDKKYYGIYFLSRK</sequence>
<feature type="region of interest" description="Disordered" evidence="1">
    <location>
        <begin position="1"/>
        <end position="73"/>
    </location>
</feature>
<accession>A0A9Q3DYP7</accession>
<keyword evidence="3" id="KW-1185">Reference proteome</keyword>